<proteinExistence type="predicted"/>
<accession>A0A7C8IBV6</accession>
<organism evidence="1 2">
    <name type="scientific">Massariosphaeria phaeospora</name>
    <dbReference type="NCBI Taxonomy" id="100035"/>
    <lineage>
        <taxon>Eukaryota</taxon>
        <taxon>Fungi</taxon>
        <taxon>Dikarya</taxon>
        <taxon>Ascomycota</taxon>
        <taxon>Pezizomycotina</taxon>
        <taxon>Dothideomycetes</taxon>
        <taxon>Pleosporomycetidae</taxon>
        <taxon>Pleosporales</taxon>
        <taxon>Pleosporales incertae sedis</taxon>
        <taxon>Massariosphaeria</taxon>
    </lineage>
</organism>
<dbReference type="AlphaFoldDB" id="A0A7C8IBV6"/>
<evidence type="ECO:0000313" key="1">
    <source>
        <dbReference type="EMBL" id="KAF2875669.1"/>
    </source>
</evidence>
<dbReference type="OrthoDB" id="73875at2759"/>
<reference evidence="1 2" key="1">
    <citation type="submission" date="2020-01" db="EMBL/GenBank/DDBJ databases">
        <authorList>
            <consortium name="DOE Joint Genome Institute"/>
            <person name="Haridas S."/>
            <person name="Albert R."/>
            <person name="Binder M."/>
            <person name="Bloem J."/>
            <person name="Labutti K."/>
            <person name="Salamov A."/>
            <person name="Andreopoulos B."/>
            <person name="Baker S.E."/>
            <person name="Barry K."/>
            <person name="Bills G."/>
            <person name="Bluhm B.H."/>
            <person name="Cannon C."/>
            <person name="Castanera R."/>
            <person name="Culley D.E."/>
            <person name="Daum C."/>
            <person name="Ezra D."/>
            <person name="Gonzalez J.B."/>
            <person name="Henrissat B."/>
            <person name="Kuo A."/>
            <person name="Liang C."/>
            <person name="Lipzen A."/>
            <person name="Lutzoni F."/>
            <person name="Magnuson J."/>
            <person name="Mondo S."/>
            <person name="Nolan M."/>
            <person name="Ohm R."/>
            <person name="Pangilinan J."/>
            <person name="Park H.-J.H."/>
            <person name="Ramirez L."/>
            <person name="Alfaro M."/>
            <person name="Sun H."/>
            <person name="Tritt A."/>
            <person name="Yoshinaga Y."/>
            <person name="Zwiers L.-H.L."/>
            <person name="Turgeon B.G."/>
            <person name="Goodwin S.B."/>
            <person name="Spatafora J.W."/>
            <person name="Crous P.W."/>
            <person name="Grigoriev I.V."/>
        </authorList>
    </citation>
    <scope>NUCLEOTIDE SEQUENCE [LARGE SCALE GENOMIC DNA]</scope>
    <source>
        <strain evidence="1 2">CBS 611.86</strain>
    </source>
</reference>
<gene>
    <name evidence="1" type="ORF">BDV95DRAFT_603077</name>
</gene>
<sequence>MCPKPPPTHWRNVTCQDGVLPVALEDGAKQWADSKAEDAWKDAVAEWDQDTTRNANFSTWLADYFDAPIAFACHKVGGGECSTSLNCASGANAPAGYVILESMRMLFNRLDNYYWGLYNAHQMMDAEVDAFTLLFSPQIDPLKDEKILLDILGLVFACINVSAFNVFFKKIIAINPKTGLPKPGHPNSMAQGKDLIAALATASINMGKDSKSAIDVFAKVAEMHQYLKDLVWEMIKNWEKQVEQIFTDPEQLHQFITNGLFWTPGQVISPEDVIPTLEHTLYAYLIPHAWATSNAVGGPIFIATSDGVPMRKGQTGCKAYDPKLMNYKQFGYWADAFIFVGNEPKVLGQSSVCDGEDAYWLVGVEKEEDPDLPVGTIKNPPGWDKFSDDKWGGISREEIALNAIDSWKFNGKINGEFYPEMNDIMTLDMPRKLPRGFINIPVCSWIEAARNIKVWDDRKSPYDDNPHFPCNK</sequence>
<evidence type="ECO:0000313" key="2">
    <source>
        <dbReference type="Proteomes" id="UP000481861"/>
    </source>
</evidence>
<keyword evidence="2" id="KW-1185">Reference proteome</keyword>
<dbReference type="EMBL" id="JAADJZ010000004">
    <property type="protein sequence ID" value="KAF2875669.1"/>
    <property type="molecule type" value="Genomic_DNA"/>
</dbReference>
<dbReference type="Proteomes" id="UP000481861">
    <property type="component" value="Unassembled WGS sequence"/>
</dbReference>
<protein>
    <submittedName>
        <fullName evidence="1">Uncharacterized protein</fullName>
    </submittedName>
</protein>
<comment type="caution">
    <text evidence="1">The sequence shown here is derived from an EMBL/GenBank/DDBJ whole genome shotgun (WGS) entry which is preliminary data.</text>
</comment>
<name>A0A7C8IBV6_9PLEO</name>